<evidence type="ECO:0000256" key="2">
    <source>
        <dbReference type="ARBA" id="ARBA00022748"/>
    </source>
</evidence>
<keyword evidence="4" id="KW-1015">Disulfide bond</keyword>
<proteinExistence type="predicted"/>
<dbReference type="OrthoDB" id="9796554at2"/>
<dbReference type="PROSITE" id="PS51257">
    <property type="entry name" value="PROKAR_LIPOPROTEIN"/>
    <property type="match status" value="1"/>
</dbReference>
<feature type="domain" description="Thioredoxin" evidence="7">
    <location>
        <begin position="45"/>
        <end position="193"/>
    </location>
</feature>
<evidence type="ECO:0000256" key="6">
    <source>
        <dbReference type="SAM" id="SignalP"/>
    </source>
</evidence>
<dbReference type="AlphaFoldDB" id="A0A2M9D2C1"/>
<organism evidence="8 9">
    <name type="scientific">Salinibacterium amurskyense</name>
    <dbReference type="NCBI Taxonomy" id="205941"/>
    <lineage>
        <taxon>Bacteria</taxon>
        <taxon>Bacillati</taxon>
        <taxon>Actinomycetota</taxon>
        <taxon>Actinomycetes</taxon>
        <taxon>Micrococcales</taxon>
        <taxon>Microbacteriaceae</taxon>
        <taxon>Salinibacterium</taxon>
    </lineage>
</organism>
<dbReference type="Gene3D" id="3.40.30.10">
    <property type="entry name" value="Glutaredoxin"/>
    <property type="match status" value="1"/>
</dbReference>
<keyword evidence="8" id="KW-0413">Isomerase</keyword>
<dbReference type="Proteomes" id="UP000231742">
    <property type="component" value="Unassembled WGS sequence"/>
</dbReference>
<dbReference type="InterPro" id="IPR000866">
    <property type="entry name" value="AhpC/TSA"/>
</dbReference>
<dbReference type="PROSITE" id="PS51352">
    <property type="entry name" value="THIOREDOXIN_2"/>
    <property type="match status" value="1"/>
</dbReference>
<dbReference type="SUPFAM" id="SSF52833">
    <property type="entry name" value="Thioredoxin-like"/>
    <property type="match status" value="1"/>
</dbReference>
<evidence type="ECO:0000313" key="9">
    <source>
        <dbReference type="Proteomes" id="UP000231742"/>
    </source>
</evidence>
<evidence type="ECO:0000256" key="4">
    <source>
        <dbReference type="ARBA" id="ARBA00023157"/>
    </source>
</evidence>
<protein>
    <submittedName>
        <fullName evidence="8">Thiol-disulfide isomerase/thioredoxin</fullName>
    </submittedName>
</protein>
<feature type="signal peptide" evidence="6">
    <location>
        <begin position="1"/>
        <end position="23"/>
    </location>
</feature>
<dbReference type="InterPro" id="IPR050553">
    <property type="entry name" value="Thioredoxin_ResA/DsbE_sf"/>
</dbReference>
<comment type="subcellular location">
    <subcellularLocation>
        <location evidence="1">Cell envelope</location>
    </subcellularLocation>
</comment>
<keyword evidence="5" id="KW-0676">Redox-active center</keyword>
<dbReference type="InterPro" id="IPR036249">
    <property type="entry name" value="Thioredoxin-like_sf"/>
</dbReference>
<evidence type="ECO:0000313" key="8">
    <source>
        <dbReference type="EMBL" id="PJJ78330.1"/>
    </source>
</evidence>
<dbReference type="InterPro" id="IPR013766">
    <property type="entry name" value="Thioredoxin_domain"/>
</dbReference>
<dbReference type="PANTHER" id="PTHR42852">
    <property type="entry name" value="THIOL:DISULFIDE INTERCHANGE PROTEIN DSBE"/>
    <property type="match status" value="1"/>
</dbReference>
<keyword evidence="9" id="KW-1185">Reference proteome</keyword>
<dbReference type="RefSeq" id="WP_100389384.1">
    <property type="nucleotide sequence ID" value="NZ_BMZU01000002.1"/>
</dbReference>
<accession>A0A2M9D2C1</accession>
<reference evidence="8 9" key="1">
    <citation type="submission" date="2017-11" db="EMBL/GenBank/DDBJ databases">
        <title>Genomic Encyclopedia of Archaeal and Bacterial Type Strains, Phase II (KMG-II): From Individual Species to Whole Genera.</title>
        <authorList>
            <person name="Goeker M."/>
        </authorList>
    </citation>
    <scope>NUCLEOTIDE SEQUENCE [LARGE SCALE GENOMIC DNA]</scope>
    <source>
        <strain evidence="8 9">DSM 16400</strain>
    </source>
</reference>
<dbReference type="Pfam" id="PF00578">
    <property type="entry name" value="AhpC-TSA"/>
    <property type="match status" value="1"/>
</dbReference>
<gene>
    <name evidence="8" type="ORF">CLV85_1897</name>
</gene>
<keyword evidence="6" id="KW-0732">Signal</keyword>
<evidence type="ECO:0000256" key="3">
    <source>
        <dbReference type="ARBA" id="ARBA00022968"/>
    </source>
</evidence>
<evidence type="ECO:0000256" key="5">
    <source>
        <dbReference type="ARBA" id="ARBA00023284"/>
    </source>
</evidence>
<dbReference type="CDD" id="cd02966">
    <property type="entry name" value="TlpA_like_family"/>
    <property type="match status" value="1"/>
</dbReference>
<evidence type="ECO:0000259" key="7">
    <source>
        <dbReference type="PROSITE" id="PS51352"/>
    </source>
</evidence>
<keyword evidence="3" id="KW-0735">Signal-anchor</keyword>
<comment type="caution">
    <text evidence="8">The sequence shown here is derived from an EMBL/GenBank/DDBJ whole genome shotgun (WGS) entry which is preliminary data.</text>
</comment>
<evidence type="ECO:0000256" key="1">
    <source>
        <dbReference type="ARBA" id="ARBA00004196"/>
    </source>
</evidence>
<sequence length="196" mass="20712">MNRRLIAVVVAFAALTTVSCSSANESLAEQYQNGSEEGYISGDGSTVEIPADNRDEPITYDATLDTGDTVSSSDFAGSVYVVNFWYSSCPPCRLEAPDLAQLSEEYTEVPFLGVNVLDTAETSLTFADEFGIPYPSVVDATTAGVQLAFAGSVPPNAVPTTLVVDREGRVAARISGLVRDPSILAAMIDSVIAEEQ</sequence>
<keyword evidence="2" id="KW-0201">Cytochrome c-type biogenesis</keyword>
<dbReference type="PANTHER" id="PTHR42852:SF6">
    <property type="entry name" value="THIOL:DISULFIDE INTERCHANGE PROTEIN DSBE"/>
    <property type="match status" value="1"/>
</dbReference>
<dbReference type="GO" id="GO:0016491">
    <property type="term" value="F:oxidoreductase activity"/>
    <property type="evidence" value="ECO:0007669"/>
    <property type="project" value="InterPro"/>
</dbReference>
<name>A0A2M9D2C1_9MICO</name>
<feature type="chain" id="PRO_5014902812" evidence="6">
    <location>
        <begin position="24"/>
        <end position="196"/>
    </location>
</feature>
<dbReference type="GO" id="GO:0016209">
    <property type="term" value="F:antioxidant activity"/>
    <property type="evidence" value="ECO:0007669"/>
    <property type="project" value="InterPro"/>
</dbReference>
<dbReference type="GO" id="GO:0017004">
    <property type="term" value="P:cytochrome complex assembly"/>
    <property type="evidence" value="ECO:0007669"/>
    <property type="project" value="UniProtKB-KW"/>
</dbReference>
<dbReference type="GO" id="GO:0030313">
    <property type="term" value="C:cell envelope"/>
    <property type="evidence" value="ECO:0007669"/>
    <property type="project" value="UniProtKB-SubCell"/>
</dbReference>
<keyword evidence="3" id="KW-0812">Transmembrane</keyword>
<dbReference type="EMBL" id="PGFH01000002">
    <property type="protein sequence ID" value="PJJ78330.1"/>
    <property type="molecule type" value="Genomic_DNA"/>
</dbReference>
<dbReference type="GO" id="GO:0016853">
    <property type="term" value="F:isomerase activity"/>
    <property type="evidence" value="ECO:0007669"/>
    <property type="project" value="UniProtKB-KW"/>
</dbReference>